<keyword evidence="2" id="KW-1185">Reference proteome</keyword>
<comment type="caution">
    <text evidence="1">The sequence shown here is derived from an EMBL/GenBank/DDBJ whole genome shotgun (WGS) entry which is preliminary data.</text>
</comment>
<reference evidence="1 2" key="2">
    <citation type="journal article" date="2021" name="Genomics">
        <title>High-quality reference genome for Clonorchis sinensis.</title>
        <authorList>
            <person name="Young N.D."/>
            <person name="Stroehlein A.J."/>
            <person name="Kinkar L."/>
            <person name="Wang T."/>
            <person name="Sohn W.M."/>
            <person name="Chang B.C.H."/>
            <person name="Kaur P."/>
            <person name="Weisz D."/>
            <person name="Dudchenko O."/>
            <person name="Aiden E.L."/>
            <person name="Korhonen P.K."/>
            <person name="Gasser R.B."/>
        </authorList>
    </citation>
    <scope>NUCLEOTIDE SEQUENCE [LARGE SCALE GENOMIC DNA]</scope>
    <source>
        <strain evidence="1">Cs-k2</strain>
    </source>
</reference>
<sequence length="109" mass="12526">HEFGRELSADINARLARPSSVPRLHFCWSSAVHDGSFPYRTRKYLPFLCKGHRWTGNILAKIRRVCDVDSQRGMQMRSYGQELSPATGPAHTPVWQRAPDSRFSLQSVW</sequence>
<dbReference type="EMBL" id="NIRI02000056">
    <property type="protein sequence ID" value="KAG5443233.1"/>
    <property type="molecule type" value="Genomic_DNA"/>
</dbReference>
<reference evidence="1 2" key="1">
    <citation type="journal article" date="2018" name="Biotechnol. Adv.">
        <title>Improved genomic resources and new bioinformatic workflow for the carcinogenic parasite Clonorchis sinensis: Biotechnological implications.</title>
        <authorList>
            <person name="Wang D."/>
            <person name="Korhonen P.K."/>
            <person name="Gasser R.B."/>
            <person name="Young N.D."/>
        </authorList>
    </citation>
    <scope>NUCLEOTIDE SEQUENCE [LARGE SCALE GENOMIC DNA]</scope>
    <source>
        <strain evidence="1">Cs-k2</strain>
    </source>
</reference>
<dbReference type="AlphaFoldDB" id="A0A8T1M206"/>
<evidence type="ECO:0000313" key="2">
    <source>
        <dbReference type="Proteomes" id="UP000286415"/>
    </source>
</evidence>
<proteinExistence type="predicted"/>
<organism evidence="1 2">
    <name type="scientific">Clonorchis sinensis</name>
    <name type="common">Chinese liver fluke</name>
    <dbReference type="NCBI Taxonomy" id="79923"/>
    <lineage>
        <taxon>Eukaryota</taxon>
        <taxon>Metazoa</taxon>
        <taxon>Spiralia</taxon>
        <taxon>Lophotrochozoa</taxon>
        <taxon>Platyhelminthes</taxon>
        <taxon>Trematoda</taxon>
        <taxon>Digenea</taxon>
        <taxon>Opisthorchiida</taxon>
        <taxon>Opisthorchiata</taxon>
        <taxon>Opisthorchiidae</taxon>
        <taxon>Clonorchis</taxon>
    </lineage>
</organism>
<dbReference type="Proteomes" id="UP000286415">
    <property type="component" value="Unassembled WGS sequence"/>
</dbReference>
<name>A0A8T1M206_CLOSI</name>
<protein>
    <submittedName>
        <fullName evidence="1">Uncharacterized protein</fullName>
    </submittedName>
</protein>
<accession>A0A8T1M206</accession>
<feature type="non-terminal residue" evidence="1">
    <location>
        <position position="1"/>
    </location>
</feature>
<gene>
    <name evidence="1" type="ORF">CSKR_202758</name>
</gene>
<evidence type="ECO:0000313" key="1">
    <source>
        <dbReference type="EMBL" id="KAG5443233.1"/>
    </source>
</evidence>